<feature type="compositionally biased region" description="Basic residues" evidence="3">
    <location>
        <begin position="296"/>
        <end position="360"/>
    </location>
</feature>
<dbReference type="SUPFAM" id="SSF48371">
    <property type="entry name" value="ARM repeat"/>
    <property type="match status" value="1"/>
</dbReference>
<evidence type="ECO:0000256" key="1">
    <source>
        <dbReference type="ARBA" id="ARBA00022679"/>
    </source>
</evidence>
<feature type="region of interest" description="Disordered" evidence="3">
    <location>
        <begin position="1"/>
        <end position="231"/>
    </location>
</feature>
<feature type="compositionally biased region" description="Basic residues" evidence="3">
    <location>
        <begin position="507"/>
        <end position="524"/>
    </location>
</feature>
<feature type="compositionally biased region" description="Basic residues" evidence="3">
    <location>
        <begin position="59"/>
        <end position="78"/>
    </location>
</feature>
<feature type="compositionally biased region" description="Basic residues" evidence="3">
    <location>
        <begin position="378"/>
        <end position="420"/>
    </location>
</feature>
<feature type="compositionally biased region" description="Low complexity" evidence="3">
    <location>
        <begin position="167"/>
        <end position="177"/>
    </location>
</feature>
<feature type="compositionally biased region" description="Basic residues" evidence="3">
    <location>
        <begin position="474"/>
        <end position="490"/>
    </location>
</feature>
<dbReference type="Pfam" id="PF00613">
    <property type="entry name" value="PI3Ka"/>
    <property type="match status" value="1"/>
</dbReference>
<dbReference type="PANTHER" id="PTHR10048:SF7">
    <property type="entry name" value="PHOSPHATIDYLINOSITOL 3-KINASE CATALYTIC SUBUNIT TYPE 3"/>
    <property type="match status" value="1"/>
</dbReference>
<feature type="compositionally biased region" description="Basic residues" evidence="3">
    <location>
        <begin position="444"/>
        <end position="460"/>
    </location>
</feature>
<dbReference type="InterPro" id="IPR000403">
    <property type="entry name" value="PI3/4_kinase_cat_dom"/>
</dbReference>
<evidence type="ECO:0000259" key="4">
    <source>
        <dbReference type="PROSITE" id="PS50290"/>
    </source>
</evidence>
<feature type="compositionally biased region" description="Basic residues" evidence="3">
    <location>
        <begin position="537"/>
        <end position="568"/>
    </location>
</feature>
<dbReference type="GO" id="GO:0000045">
    <property type="term" value="P:autophagosome assembly"/>
    <property type="evidence" value="ECO:0007669"/>
    <property type="project" value="TreeGrafter"/>
</dbReference>
<feature type="domain" description="PI3K/PI4K catalytic" evidence="4">
    <location>
        <begin position="963"/>
        <end position="1201"/>
    </location>
</feature>
<evidence type="ECO:0000256" key="3">
    <source>
        <dbReference type="SAM" id="MobiDB-lite"/>
    </source>
</evidence>
<dbReference type="EMBL" id="JANTQA010000070">
    <property type="protein sequence ID" value="KAJ3424797.1"/>
    <property type="molecule type" value="Genomic_DNA"/>
</dbReference>
<dbReference type="Gene3D" id="3.30.1010.10">
    <property type="entry name" value="Phosphatidylinositol 3-kinase Catalytic Subunit, Chain A, domain 4"/>
    <property type="match status" value="1"/>
</dbReference>
<name>A0AAV7Y4L8_9EUKA</name>
<dbReference type="InterPro" id="IPR016024">
    <property type="entry name" value="ARM-type_fold"/>
</dbReference>
<feature type="compositionally biased region" description="Basic residues" evidence="3">
    <location>
        <begin position="113"/>
        <end position="134"/>
    </location>
</feature>
<organism evidence="6 7">
    <name type="scientific">Anaeramoeba flamelloides</name>
    <dbReference type="NCBI Taxonomy" id="1746091"/>
    <lineage>
        <taxon>Eukaryota</taxon>
        <taxon>Metamonada</taxon>
        <taxon>Anaeramoebidae</taxon>
        <taxon>Anaeramoeba</taxon>
    </lineage>
</organism>
<feature type="compositionally biased region" description="Basic and acidic residues" evidence="3">
    <location>
        <begin position="855"/>
        <end position="872"/>
    </location>
</feature>
<gene>
    <name evidence="6" type="ORF">M0812_27223</name>
</gene>
<dbReference type="InterPro" id="IPR011009">
    <property type="entry name" value="Kinase-like_dom_sf"/>
</dbReference>
<feature type="region of interest" description="Disordered" evidence="3">
    <location>
        <begin position="265"/>
        <end position="582"/>
    </location>
</feature>
<keyword evidence="1" id="KW-0808">Transferase</keyword>
<dbReference type="GO" id="GO:0048015">
    <property type="term" value="P:phosphatidylinositol-mediated signaling"/>
    <property type="evidence" value="ECO:0007669"/>
    <property type="project" value="TreeGrafter"/>
</dbReference>
<feature type="compositionally biased region" description="Basic and acidic residues" evidence="3">
    <location>
        <begin position="26"/>
        <end position="37"/>
    </location>
</feature>
<dbReference type="GO" id="GO:0034271">
    <property type="term" value="C:phosphatidylinositol 3-kinase complex, class III, type I"/>
    <property type="evidence" value="ECO:0007669"/>
    <property type="project" value="TreeGrafter"/>
</dbReference>
<dbReference type="PANTHER" id="PTHR10048">
    <property type="entry name" value="PHOSPHATIDYLINOSITOL KINASE"/>
    <property type="match status" value="1"/>
</dbReference>
<dbReference type="PROSITE" id="PS51545">
    <property type="entry name" value="PIK_HELICAL"/>
    <property type="match status" value="1"/>
</dbReference>
<dbReference type="InterPro" id="IPR042236">
    <property type="entry name" value="PI3K_accessory_sf"/>
</dbReference>
<accession>A0AAV7Y4L8</accession>
<feature type="compositionally biased region" description="Polar residues" evidence="3">
    <location>
        <begin position="150"/>
        <end position="159"/>
    </location>
</feature>
<dbReference type="GO" id="GO:0016303">
    <property type="term" value="F:1-phosphatidylinositol-3-kinase activity"/>
    <property type="evidence" value="ECO:0007669"/>
    <property type="project" value="TreeGrafter"/>
</dbReference>
<dbReference type="SMART" id="SM00145">
    <property type="entry name" value="PI3Ka"/>
    <property type="match status" value="1"/>
</dbReference>
<dbReference type="Gene3D" id="1.25.40.70">
    <property type="entry name" value="Phosphatidylinositol 3-kinase, accessory domain (PIK)"/>
    <property type="match status" value="1"/>
</dbReference>
<dbReference type="SUPFAM" id="SSF56112">
    <property type="entry name" value="Protein kinase-like (PK-like)"/>
    <property type="match status" value="1"/>
</dbReference>
<dbReference type="GO" id="GO:0005777">
    <property type="term" value="C:peroxisome"/>
    <property type="evidence" value="ECO:0007669"/>
    <property type="project" value="TreeGrafter"/>
</dbReference>
<keyword evidence="2" id="KW-0418">Kinase</keyword>
<dbReference type="InterPro" id="IPR036940">
    <property type="entry name" value="PI3/4_kinase_cat_sf"/>
</dbReference>
<feature type="compositionally biased region" description="Basic residues" evidence="3">
    <location>
        <begin position="844"/>
        <end position="854"/>
    </location>
</feature>
<dbReference type="GO" id="GO:0005768">
    <property type="term" value="C:endosome"/>
    <property type="evidence" value="ECO:0007669"/>
    <property type="project" value="TreeGrafter"/>
</dbReference>
<dbReference type="InterPro" id="IPR018936">
    <property type="entry name" value="PI3/4_kinase_CS"/>
</dbReference>
<feature type="compositionally biased region" description="Low complexity" evidence="3">
    <location>
        <begin position="462"/>
        <end position="473"/>
    </location>
</feature>
<dbReference type="Gene3D" id="1.10.1070.11">
    <property type="entry name" value="Phosphatidylinositol 3-/4-kinase, catalytic domain"/>
    <property type="match status" value="1"/>
</dbReference>
<dbReference type="GO" id="GO:0006897">
    <property type="term" value="P:endocytosis"/>
    <property type="evidence" value="ECO:0007669"/>
    <property type="project" value="TreeGrafter"/>
</dbReference>
<feature type="compositionally biased region" description="Basic residues" evidence="3">
    <location>
        <begin position="888"/>
        <end position="906"/>
    </location>
</feature>
<sequence>MSEKIPRQSYKKPKRLTPRKNNQQTKFEENHITDQKNPKNRKKKAKNQEHTYLGSQRLTRTKNGKRLTKTRIKKKQQKKGSSSVFPRELNGKKKKKPRNSESITTTTTTKKSPIVRKTKKKKVNNFQNKRKSKTLKPNYSSHQNKKVQNRTKSNFQTNQKSKKNTGNLRLYPKPNNLKNKKTPRKQINTQTRLFPRNTKGNQKRLKANPNRTIKKQQNQQLKNKENTQPDKLKLVFVFNSDKPKKKTQKELSIDTYKIKTFFRSKKNTNEEKEPKKKTTPKPTTKTKEKTNNKSTYKPKSKSNPRIRKTPHTNPRIRNKPNDKPHKRKTPRPRPIPRTRTKTRTGTKTRPKPKPKTKAITKTKEKTNYIFKFTDKPKPKTNPRIRQTPHTKPRPRPRPRPRSRPKTRTKVRTGTKTRTKPKPTTTTKTKEKTNYRFKFTDKPKPKTNPRIRKTPNTKPRPRTTPNTKPQPRTKVITRPKPKPKPKPTKTTKTKEKTNYIFKFTDKPKPKKNPRIRKTPNTKPRPRTTPNNNPIPIPRTKKKTKSKHKPKTNSKARSKNTKKNKKKRKKQSGESNKIETFRKRSGTLLQKTVLDRFKTNSKPKESETIERDTGPYSNRKVIEDLNKNPTQEEEDEIKRMSNSPLVSELNIQEQNLVWRYRNYVFRHSGYLPILLKSVNYEDPDEVQEIKGILKGIRKIGVVVALELLSCKYKDQRFLRTFAVKRLKSLSNEELLLYLLQIVQVLRYEQNEKGELANYLIARALKNPLVGNYLYWYVGSERNDLEYPIFGRIHLEFAKRALESEPKLLSDLRAQDDLIYQLKSLSEKCKSQNSFVENNINNDNNEKKKKKKKKKKEKEKEEKNENEKEKEKEGKGEEEEKEEKVGEAKEKKRKKRRRRKKKKKKKLKKNMNIEKIMIIKKKKKKRIDCIKELKVLIKTKKYRKSLTFKKPISLFLDPKIKISKIDTKNVHIFKSAMMPIKFNFITANKKNYPILFKSGDDLRQDQLISQMISIMDDILKKNNLDLELITYKILAINPNLGFVQIIESNSIYSIIQENNGKIQDYFKKIEPDKSTYYGFSSRLMNNYIRSCDIDFGFILGHDPKPFPPPMKLCKEMIVLMGGMKSQEFQMFKILCGSAFKILRQHASLFVNLFALMIESNIPDLEKDPLNSILKMQRKFRLDLDEKEAIETIYDIIEESVHSLFPVVVDQLHSWAQYWRS</sequence>
<protein>
    <submittedName>
        <fullName evidence="6">Phosphatidylinositol 3-kinase catalytic subunit type</fullName>
    </submittedName>
</protein>
<dbReference type="InterPro" id="IPR001263">
    <property type="entry name" value="PI3K_accessory_dom"/>
</dbReference>
<dbReference type="Proteomes" id="UP001146793">
    <property type="component" value="Unassembled WGS sequence"/>
</dbReference>
<feature type="compositionally biased region" description="Basic and acidic residues" evidence="3">
    <location>
        <begin position="427"/>
        <end position="443"/>
    </location>
</feature>
<dbReference type="CDD" id="cd00896">
    <property type="entry name" value="PI3Kc_III"/>
    <property type="match status" value="1"/>
</dbReference>
<feature type="compositionally biased region" description="Basic and acidic residues" evidence="3">
    <location>
        <begin position="361"/>
        <end position="377"/>
    </location>
</feature>
<feature type="compositionally biased region" description="Basic residues" evidence="3">
    <location>
        <begin position="9"/>
        <end position="18"/>
    </location>
</feature>
<dbReference type="GO" id="GO:0000407">
    <property type="term" value="C:phagophore assembly site"/>
    <property type="evidence" value="ECO:0007669"/>
    <property type="project" value="TreeGrafter"/>
</dbReference>
<feature type="domain" description="PIK helical" evidence="5">
    <location>
        <begin position="621"/>
        <end position="798"/>
    </location>
</feature>
<feature type="compositionally biased region" description="Basic and acidic residues" evidence="3">
    <location>
        <begin position="222"/>
        <end position="231"/>
    </location>
</feature>
<proteinExistence type="predicted"/>
<evidence type="ECO:0000313" key="7">
    <source>
        <dbReference type="Proteomes" id="UP001146793"/>
    </source>
</evidence>
<dbReference type="PROSITE" id="PS00915">
    <property type="entry name" value="PI3_4_KINASE_1"/>
    <property type="match status" value="1"/>
</dbReference>
<dbReference type="SMART" id="SM00146">
    <property type="entry name" value="PI3Kc"/>
    <property type="match status" value="1"/>
</dbReference>
<comment type="caution">
    <text evidence="6">The sequence shown here is derived from an EMBL/GenBank/DDBJ whole genome shotgun (WGS) entry which is preliminary data.</text>
</comment>
<dbReference type="AlphaFoldDB" id="A0AAV7Y4L8"/>
<feature type="region of interest" description="Disordered" evidence="3">
    <location>
        <begin position="832"/>
        <end position="908"/>
    </location>
</feature>
<evidence type="ECO:0000313" key="6">
    <source>
        <dbReference type="EMBL" id="KAJ3424797.1"/>
    </source>
</evidence>
<dbReference type="InterPro" id="IPR057756">
    <property type="entry name" value="PI3-kinase_type3/VPS34_cat"/>
</dbReference>
<evidence type="ECO:0000259" key="5">
    <source>
        <dbReference type="PROSITE" id="PS51545"/>
    </source>
</evidence>
<dbReference type="PROSITE" id="PS50290">
    <property type="entry name" value="PI3_4_KINASE_3"/>
    <property type="match status" value="1"/>
</dbReference>
<dbReference type="CDD" id="cd00864">
    <property type="entry name" value="PI3Ka"/>
    <property type="match status" value="1"/>
</dbReference>
<dbReference type="GO" id="GO:0034272">
    <property type="term" value="C:phosphatidylinositol 3-kinase complex, class III, type II"/>
    <property type="evidence" value="ECO:0007669"/>
    <property type="project" value="TreeGrafter"/>
</dbReference>
<reference evidence="6" key="1">
    <citation type="submission" date="2022-08" db="EMBL/GenBank/DDBJ databases">
        <title>Novel sulphate-reducing endosymbionts in the free-living metamonad Anaeramoeba.</title>
        <authorList>
            <person name="Jerlstrom-Hultqvist J."/>
            <person name="Cepicka I."/>
            <person name="Gallot-Lavallee L."/>
            <person name="Salas-Leiva D."/>
            <person name="Curtis B.A."/>
            <person name="Zahonova K."/>
            <person name="Pipaliya S."/>
            <person name="Dacks J."/>
            <person name="Roger A.J."/>
        </authorList>
    </citation>
    <scope>NUCLEOTIDE SEQUENCE</scope>
    <source>
        <strain evidence="6">Busselton2</strain>
    </source>
</reference>
<dbReference type="Pfam" id="PF00454">
    <property type="entry name" value="PI3_PI4_kinase"/>
    <property type="match status" value="2"/>
</dbReference>
<feature type="compositionally biased region" description="Basic and acidic residues" evidence="3">
    <location>
        <begin position="491"/>
        <end position="506"/>
    </location>
</feature>
<evidence type="ECO:0000256" key="2">
    <source>
        <dbReference type="ARBA" id="ARBA00022777"/>
    </source>
</evidence>
<dbReference type="InterPro" id="IPR015433">
    <property type="entry name" value="PI3/4_kinase"/>
</dbReference>
<feature type="compositionally biased region" description="Basic and acidic residues" evidence="3">
    <location>
        <begin position="267"/>
        <end position="276"/>
    </location>
</feature>